<evidence type="ECO:0000313" key="1">
    <source>
        <dbReference type="EMBL" id="GAH78103.1"/>
    </source>
</evidence>
<name>X1K7P1_9ZZZZ</name>
<gene>
    <name evidence="1" type="ORF">S03H2_60723</name>
</gene>
<comment type="caution">
    <text evidence="1">The sequence shown here is derived from an EMBL/GenBank/DDBJ whole genome shotgun (WGS) entry which is preliminary data.</text>
</comment>
<accession>X1K7P1</accession>
<proteinExistence type="predicted"/>
<feature type="non-terminal residue" evidence="1">
    <location>
        <position position="132"/>
    </location>
</feature>
<dbReference type="EMBL" id="BARU01039152">
    <property type="protein sequence ID" value="GAH78103.1"/>
    <property type="molecule type" value="Genomic_DNA"/>
</dbReference>
<organism evidence="1">
    <name type="scientific">marine sediment metagenome</name>
    <dbReference type="NCBI Taxonomy" id="412755"/>
    <lineage>
        <taxon>unclassified sequences</taxon>
        <taxon>metagenomes</taxon>
        <taxon>ecological metagenomes</taxon>
    </lineage>
</organism>
<reference evidence="1" key="1">
    <citation type="journal article" date="2014" name="Front. Microbiol.">
        <title>High frequency of phylogenetically diverse reductive dehalogenase-homologous genes in deep subseafloor sedimentary metagenomes.</title>
        <authorList>
            <person name="Kawai M."/>
            <person name="Futagami T."/>
            <person name="Toyoda A."/>
            <person name="Takaki Y."/>
            <person name="Nishi S."/>
            <person name="Hori S."/>
            <person name="Arai W."/>
            <person name="Tsubouchi T."/>
            <person name="Morono Y."/>
            <person name="Uchiyama I."/>
            <person name="Ito T."/>
            <person name="Fujiyama A."/>
            <person name="Inagaki F."/>
            <person name="Takami H."/>
        </authorList>
    </citation>
    <scope>NUCLEOTIDE SEQUENCE</scope>
    <source>
        <strain evidence="1">Expedition CK06-06</strain>
    </source>
</reference>
<protein>
    <submittedName>
        <fullName evidence="1">Uncharacterized protein</fullName>
    </submittedName>
</protein>
<sequence length="132" mass="14194">MGLFDWIGEALGNAFSALAEFIADGLFGIFRFLGGKFVDIGKDNLGGIVNDLADDESTTQDDMGDISDAVTAPITEGWDHGLKELDKRHSEITPEDAKTEAEKLWTDVKNELATSTLIATLVEGISFGQIEG</sequence>
<dbReference type="AlphaFoldDB" id="X1K7P1"/>